<feature type="transmembrane region" description="Helical" evidence="1">
    <location>
        <begin position="135"/>
        <end position="152"/>
    </location>
</feature>
<protein>
    <submittedName>
        <fullName evidence="2">Uncharacterized protein</fullName>
    </submittedName>
</protein>
<keyword evidence="1" id="KW-1133">Transmembrane helix</keyword>
<organism evidence="2 3">
    <name type="scientific">Choiromyces venosus 120613-1</name>
    <dbReference type="NCBI Taxonomy" id="1336337"/>
    <lineage>
        <taxon>Eukaryota</taxon>
        <taxon>Fungi</taxon>
        <taxon>Dikarya</taxon>
        <taxon>Ascomycota</taxon>
        <taxon>Pezizomycotina</taxon>
        <taxon>Pezizomycetes</taxon>
        <taxon>Pezizales</taxon>
        <taxon>Tuberaceae</taxon>
        <taxon>Choiromyces</taxon>
    </lineage>
</organism>
<feature type="non-terminal residue" evidence="2">
    <location>
        <position position="189"/>
    </location>
</feature>
<name>A0A3N4JYM3_9PEZI</name>
<sequence>MLSLSFPLSLTFPYFIPLYAPFPRYLHVLFASFFLFFFFFSLAPIASHLISSHRIDISYHSHDTHDRNVLTQSSSYILHKHFHSSFLDAAKRKKNGGSFFLFPFQFSLFHFHFHFPDTSMTFTHARAIYLSSSPLPYLLPFIWALVTYYGMVRQSLDKSVRETAFPSPWGMGPSRTEAPNCAIPAALIS</sequence>
<evidence type="ECO:0000313" key="3">
    <source>
        <dbReference type="Proteomes" id="UP000276215"/>
    </source>
</evidence>
<dbReference type="EMBL" id="ML120368">
    <property type="protein sequence ID" value="RPB02358.1"/>
    <property type="molecule type" value="Genomic_DNA"/>
</dbReference>
<evidence type="ECO:0000256" key="1">
    <source>
        <dbReference type="SAM" id="Phobius"/>
    </source>
</evidence>
<evidence type="ECO:0000313" key="2">
    <source>
        <dbReference type="EMBL" id="RPB02358.1"/>
    </source>
</evidence>
<keyword evidence="3" id="KW-1185">Reference proteome</keyword>
<keyword evidence="1" id="KW-0812">Transmembrane</keyword>
<dbReference type="Proteomes" id="UP000276215">
    <property type="component" value="Unassembled WGS sequence"/>
</dbReference>
<proteinExistence type="predicted"/>
<reference evidence="2 3" key="1">
    <citation type="journal article" date="2018" name="Nat. Ecol. Evol.">
        <title>Pezizomycetes genomes reveal the molecular basis of ectomycorrhizal truffle lifestyle.</title>
        <authorList>
            <person name="Murat C."/>
            <person name="Payen T."/>
            <person name="Noel B."/>
            <person name="Kuo A."/>
            <person name="Morin E."/>
            <person name="Chen J."/>
            <person name="Kohler A."/>
            <person name="Krizsan K."/>
            <person name="Balestrini R."/>
            <person name="Da Silva C."/>
            <person name="Montanini B."/>
            <person name="Hainaut M."/>
            <person name="Levati E."/>
            <person name="Barry K.W."/>
            <person name="Belfiori B."/>
            <person name="Cichocki N."/>
            <person name="Clum A."/>
            <person name="Dockter R.B."/>
            <person name="Fauchery L."/>
            <person name="Guy J."/>
            <person name="Iotti M."/>
            <person name="Le Tacon F."/>
            <person name="Lindquist E.A."/>
            <person name="Lipzen A."/>
            <person name="Malagnac F."/>
            <person name="Mello A."/>
            <person name="Molinier V."/>
            <person name="Miyauchi S."/>
            <person name="Poulain J."/>
            <person name="Riccioni C."/>
            <person name="Rubini A."/>
            <person name="Sitrit Y."/>
            <person name="Splivallo R."/>
            <person name="Traeger S."/>
            <person name="Wang M."/>
            <person name="Zifcakova L."/>
            <person name="Wipf D."/>
            <person name="Zambonelli A."/>
            <person name="Paolocci F."/>
            <person name="Nowrousian M."/>
            <person name="Ottonello S."/>
            <person name="Baldrian P."/>
            <person name="Spatafora J.W."/>
            <person name="Henrissat B."/>
            <person name="Nagy L.G."/>
            <person name="Aury J.M."/>
            <person name="Wincker P."/>
            <person name="Grigoriev I.V."/>
            <person name="Bonfante P."/>
            <person name="Martin F.M."/>
        </authorList>
    </citation>
    <scope>NUCLEOTIDE SEQUENCE [LARGE SCALE GENOMIC DNA]</scope>
    <source>
        <strain evidence="2 3">120613-1</strain>
    </source>
</reference>
<accession>A0A3N4JYM3</accession>
<keyword evidence="1" id="KW-0472">Membrane</keyword>
<feature type="transmembrane region" description="Helical" evidence="1">
    <location>
        <begin position="97"/>
        <end position="115"/>
    </location>
</feature>
<gene>
    <name evidence="2" type="ORF">L873DRAFT_1762558</name>
</gene>
<feature type="transmembrane region" description="Helical" evidence="1">
    <location>
        <begin position="25"/>
        <end position="46"/>
    </location>
</feature>
<dbReference type="AlphaFoldDB" id="A0A3N4JYM3"/>